<dbReference type="Pfam" id="PF03544">
    <property type="entry name" value="TonB_C"/>
    <property type="match status" value="1"/>
</dbReference>
<evidence type="ECO:0000256" key="2">
    <source>
        <dbReference type="ARBA" id="ARBA00006555"/>
    </source>
</evidence>
<comment type="similarity">
    <text evidence="2 10">Belongs to the TonB family.</text>
</comment>
<dbReference type="EMBL" id="SDPT01000002">
    <property type="protein sequence ID" value="RXZ31486.1"/>
    <property type="molecule type" value="Genomic_DNA"/>
</dbReference>
<feature type="domain" description="TonB C-terminal" evidence="12">
    <location>
        <begin position="147"/>
        <end position="241"/>
    </location>
</feature>
<evidence type="ECO:0000256" key="5">
    <source>
        <dbReference type="ARBA" id="ARBA00022519"/>
    </source>
</evidence>
<feature type="compositionally biased region" description="Pro residues" evidence="11">
    <location>
        <begin position="53"/>
        <end position="65"/>
    </location>
</feature>
<dbReference type="InterPro" id="IPR003538">
    <property type="entry name" value="TonB"/>
</dbReference>
<evidence type="ECO:0000256" key="4">
    <source>
        <dbReference type="ARBA" id="ARBA00022475"/>
    </source>
</evidence>
<keyword evidence="3 10" id="KW-0813">Transport</keyword>
<dbReference type="SUPFAM" id="SSF74653">
    <property type="entry name" value="TolA/TonB C-terminal domain"/>
    <property type="match status" value="1"/>
</dbReference>
<evidence type="ECO:0000256" key="8">
    <source>
        <dbReference type="ARBA" id="ARBA00022989"/>
    </source>
</evidence>
<evidence type="ECO:0000259" key="12">
    <source>
        <dbReference type="PROSITE" id="PS52015"/>
    </source>
</evidence>
<sequence>MRQGYHQERRHRIASAVAVLLLHAGLGIALVTALGFTPVATPEDSLRTFDLPAPAPPSPPPLRPAPRPERKSGAAAPPNRHARPVELVAPPVPAPLPPLLAAAPIAGPGADAAAGAAPLPGPGTGAGGVGQGTGSGASGSGTGSGGGSPARLLRGAIRDSDYPRAARRGRVEGSVTVRFTVDPAGRATGCAVTRSSGSAELDATTCRLIEARYRYAPARDAAGRPVVELRGWRQDWWLEPRR</sequence>
<dbReference type="GO" id="GO:0055085">
    <property type="term" value="P:transmembrane transport"/>
    <property type="evidence" value="ECO:0007669"/>
    <property type="project" value="InterPro"/>
</dbReference>
<dbReference type="InterPro" id="IPR006260">
    <property type="entry name" value="TonB/TolA_C"/>
</dbReference>
<dbReference type="OrthoDB" id="7390536at2"/>
<protein>
    <recommendedName>
        <fullName evidence="10">Protein TonB</fullName>
    </recommendedName>
</protein>
<dbReference type="GO" id="GO:0015891">
    <property type="term" value="P:siderophore transport"/>
    <property type="evidence" value="ECO:0007669"/>
    <property type="project" value="InterPro"/>
</dbReference>
<keyword evidence="10" id="KW-0735">Signal-anchor</keyword>
<comment type="function">
    <text evidence="10">Interacts with outer membrane receptor proteins that carry out high-affinity binding and energy dependent uptake into the periplasmic space of specific substrates. It could act to transduce energy from the cytoplasmic membrane to specific energy-requiring processes in the outer membrane, resulting in the release into the periplasm of ligands bound by these outer membrane proteins.</text>
</comment>
<keyword evidence="4 10" id="KW-1003">Cell membrane</keyword>
<keyword evidence="7 10" id="KW-0653">Protein transport</keyword>
<dbReference type="Proteomes" id="UP000292347">
    <property type="component" value="Unassembled WGS sequence"/>
</dbReference>
<dbReference type="RefSeq" id="WP_129341732.1">
    <property type="nucleotide sequence ID" value="NZ_JACIDD010000002.1"/>
</dbReference>
<dbReference type="GO" id="GO:0031992">
    <property type="term" value="F:energy transducer activity"/>
    <property type="evidence" value="ECO:0007669"/>
    <property type="project" value="InterPro"/>
</dbReference>
<evidence type="ECO:0000256" key="7">
    <source>
        <dbReference type="ARBA" id="ARBA00022927"/>
    </source>
</evidence>
<evidence type="ECO:0000313" key="13">
    <source>
        <dbReference type="EMBL" id="RXZ31486.1"/>
    </source>
</evidence>
<dbReference type="GO" id="GO:0015031">
    <property type="term" value="P:protein transport"/>
    <property type="evidence" value="ECO:0007669"/>
    <property type="project" value="UniProtKB-UniRule"/>
</dbReference>
<dbReference type="PANTHER" id="PTHR33446:SF2">
    <property type="entry name" value="PROTEIN TONB"/>
    <property type="match status" value="1"/>
</dbReference>
<keyword evidence="9 10" id="KW-0472">Membrane</keyword>
<dbReference type="AlphaFoldDB" id="A0A4Q2IP96"/>
<keyword evidence="14" id="KW-1185">Reference proteome</keyword>
<feature type="compositionally biased region" description="Gly residues" evidence="11">
    <location>
        <begin position="122"/>
        <end position="148"/>
    </location>
</feature>
<dbReference type="InterPro" id="IPR037682">
    <property type="entry name" value="TonB_C"/>
</dbReference>
<name>A0A4Q2IP96_9SPHN</name>
<gene>
    <name evidence="13" type="ORF">EO081_09580</name>
</gene>
<evidence type="ECO:0000256" key="9">
    <source>
        <dbReference type="ARBA" id="ARBA00023136"/>
    </source>
</evidence>
<evidence type="ECO:0000256" key="10">
    <source>
        <dbReference type="RuleBase" id="RU362123"/>
    </source>
</evidence>
<organism evidence="13 14">
    <name type="scientific">Sphingomonas desiccabilis</name>
    <dbReference type="NCBI Taxonomy" id="429134"/>
    <lineage>
        <taxon>Bacteria</taxon>
        <taxon>Pseudomonadati</taxon>
        <taxon>Pseudomonadota</taxon>
        <taxon>Alphaproteobacteria</taxon>
        <taxon>Sphingomonadales</taxon>
        <taxon>Sphingomonadaceae</taxon>
        <taxon>Sphingomonas</taxon>
    </lineage>
</organism>
<keyword evidence="5 10" id="KW-0997">Cell inner membrane</keyword>
<comment type="subcellular location">
    <subcellularLocation>
        <location evidence="1 10">Cell inner membrane</location>
        <topology evidence="1 10">Single-pass membrane protein</topology>
        <orientation evidence="1 10">Periplasmic side</orientation>
    </subcellularLocation>
</comment>
<feature type="transmembrane region" description="Helical" evidence="10">
    <location>
        <begin position="12"/>
        <end position="36"/>
    </location>
</feature>
<keyword evidence="8 10" id="KW-1133">Transmembrane helix</keyword>
<keyword evidence="6 10" id="KW-0812">Transmembrane</keyword>
<evidence type="ECO:0000256" key="3">
    <source>
        <dbReference type="ARBA" id="ARBA00022448"/>
    </source>
</evidence>
<feature type="region of interest" description="Disordered" evidence="11">
    <location>
        <begin position="47"/>
        <end position="80"/>
    </location>
</feature>
<evidence type="ECO:0000256" key="6">
    <source>
        <dbReference type="ARBA" id="ARBA00022692"/>
    </source>
</evidence>
<reference evidence="13 14" key="1">
    <citation type="submission" date="2019-01" db="EMBL/GenBank/DDBJ databases">
        <title>Sphingomonas mucosissima sp. nov. and Sphingomonas desiccabilis sp. nov., from biological soil crusts in the Colorado Plateau, USA.</title>
        <authorList>
            <person name="Zhu D."/>
        </authorList>
    </citation>
    <scope>NUCLEOTIDE SEQUENCE [LARGE SCALE GENOMIC DNA]</scope>
    <source>
        <strain evidence="13 14">CP1D</strain>
    </source>
</reference>
<dbReference type="NCBIfam" id="TIGR01352">
    <property type="entry name" value="tonB_Cterm"/>
    <property type="match status" value="1"/>
</dbReference>
<dbReference type="InterPro" id="IPR051045">
    <property type="entry name" value="TonB-dependent_transducer"/>
</dbReference>
<dbReference type="PROSITE" id="PS52015">
    <property type="entry name" value="TONB_CTD"/>
    <property type="match status" value="1"/>
</dbReference>
<dbReference type="PANTHER" id="PTHR33446">
    <property type="entry name" value="PROTEIN TONB-RELATED"/>
    <property type="match status" value="1"/>
</dbReference>
<evidence type="ECO:0000313" key="14">
    <source>
        <dbReference type="Proteomes" id="UP000292347"/>
    </source>
</evidence>
<evidence type="ECO:0000256" key="11">
    <source>
        <dbReference type="SAM" id="MobiDB-lite"/>
    </source>
</evidence>
<accession>A0A4Q2IP96</accession>
<dbReference type="Gene3D" id="3.30.1150.10">
    <property type="match status" value="1"/>
</dbReference>
<evidence type="ECO:0000256" key="1">
    <source>
        <dbReference type="ARBA" id="ARBA00004383"/>
    </source>
</evidence>
<dbReference type="GO" id="GO:0030288">
    <property type="term" value="C:outer membrane-bounded periplasmic space"/>
    <property type="evidence" value="ECO:0007669"/>
    <property type="project" value="InterPro"/>
</dbReference>
<feature type="region of interest" description="Disordered" evidence="11">
    <location>
        <begin position="110"/>
        <end position="155"/>
    </location>
</feature>
<proteinExistence type="inferred from homology"/>
<comment type="caution">
    <text evidence="13">The sequence shown here is derived from an EMBL/GenBank/DDBJ whole genome shotgun (WGS) entry which is preliminary data.</text>
</comment>
<dbReference type="GO" id="GO:0098797">
    <property type="term" value="C:plasma membrane protein complex"/>
    <property type="evidence" value="ECO:0007669"/>
    <property type="project" value="TreeGrafter"/>
</dbReference>
<dbReference type="PRINTS" id="PR01374">
    <property type="entry name" value="TONBPROTEIN"/>
</dbReference>